<sequence>MNQLDPSALSQIASFLTVDDIDAFKFINRKNVAVLGSGIKSQSLVNRDFSYLFDDHHENSDLEREWSIFEDRNIPSILIQLNFLEDDFPISHVLRFFRHLVGEKNFKQWSSTEADIIINWGSEGRSSMDLIFKELDALSSINLKGMEAENQEQTAQDEGIITEEEIKRVTENNPVIIHGGNDGKLICSGSAFLLHPWFNRPQESQTLYFATARHNLCKQILNNYVIKLSTMYVTEHVQTDVYHQDIGLNNYDKILATPLIKKDVESLMCTSDPDITFFKIHLDGFSNHRMAFEFFSKARYFIPKSVTQLSTINDESYNVGIACVLGKWRDVDFERLENTSPSIEWTESLRQYLNSTNRPGGVVWSFGQSKGFKTIGNIDYICYNCASAPGCSGGACILMNPISNPYPSKEQCISFIGVHRGFSPQHDCNIATPFSIAKDQYKTLIYANIKNDLPRKGRRQIEEFLGEKGSCTVL</sequence>
<gene>
    <name evidence="1" type="ORF">NAEGRDRAFT_75098</name>
</gene>
<protein>
    <submittedName>
        <fullName evidence="1">Predicted protein</fullName>
    </submittedName>
</protein>
<dbReference type="GeneID" id="8856840"/>
<keyword evidence="2" id="KW-1185">Reference proteome</keyword>
<dbReference type="RefSeq" id="XP_002669868.1">
    <property type="nucleotide sequence ID" value="XM_002669822.1"/>
</dbReference>
<dbReference type="AlphaFoldDB" id="D2W158"/>
<evidence type="ECO:0000313" key="2">
    <source>
        <dbReference type="Proteomes" id="UP000006671"/>
    </source>
</evidence>
<dbReference type="KEGG" id="ngr:NAEGRDRAFT_75098"/>
<name>D2W158_NAEGR</name>
<reference evidence="1 2" key="1">
    <citation type="journal article" date="2010" name="Cell">
        <title>The genome of Naegleria gruberi illuminates early eukaryotic versatility.</title>
        <authorList>
            <person name="Fritz-Laylin L.K."/>
            <person name="Prochnik S.E."/>
            <person name="Ginger M.L."/>
            <person name="Dacks J.B."/>
            <person name="Carpenter M.L."/>
            <person name="Field M.C."/>
            <person name="Kuo A."/>
            <person name="Paredez A."/>
            <person name="Chapman J."/>
            <person name="Pham J."/>
            <person name="Shu S."/>
            <person name="Neupane R."/>
            <person name="Cipriano M."/>
            <person name="Mancuso J."/>
            <person name="Tu H."/>
            <person name="Salamov A."/>
            <person name="Lindquist E."/>
            <person name="Shapiro H."/>
            <person name="Lucas S."/>
            <person name="Grigoriev I.V."/>
            <person name="Cande W.Z."/>
            <person name="Fulton C."/>
            <person name="Rokhsar D.S."/>
            <person name="Dawson S.C."/>
        </authorList>
    </citation>
    <scope>NUCLEOTIDE SEQUENCE [LARGE SCALE GENOMIC DNA]</scope>
    <source>
        <strain evidence="1 2">NEG-M</strain>
    </source>
</reference>
<dbReference type="EMBL" id="GG738921">
    <property type="protein sequence ID" value="EFC37124.1"/>
    <property type="molecule type" value="Genomic_DNA"/>
</dbReference>
<organism evidence="2">
    <name type="scientific">Naegleria gruberi</name>
    <name type="common">Amoeba</name>
    <dbReference type="NCBI Taxonomy" id="5762"/>
    <lineage>
        <taxon>Eukaryota</taxon>
        <taxon>Discoba</taxon>
        <taxon>Heterolobosea</taxon>
        <taxon>Tetramitia</taxon>
        <taxon>Eutetramitia</taxon>
        <taxon>Vahlkampfiidae</taxon>
        <taxon>Naegleria</taxon>
    </lineage>
</organism>
<evidence type="ECO:0000313" key="1">
    <source>
        <dbReference type="EMBL" id="EFC37124.1"/>
    </source>
</evidence>
<proteinExistence type="predicted"/>
<dbReference type="VEuPathDB" id="AmoebaDB:NAEGRDRAFT_75098"/>
<dbReference type="Proteomes" id="UP000006671">
    <property type="component" value="Unassembled WGS sequence"/>
</dbReference>
<accession>D2W158</accession>
<dbReference type="InParanoid" id="D2W158"/>